<dbReference type="OrthoDB" id="3078680at2"/>
<comment type="caution">
    <text evidence="2">The sequence shown here is derived from an EMBL/GenBank/DDBJ whole genome shotgun (WGS) entry which is preliminary data.</text>
</comment>
<feature type="transmembrane region" description="Helical" evidence="1">
    <location>
        <begin position="44"/>
        <end position="62"/>
    </location>
</feature>
<reference evidence="2 3" key="1">
    <citation type="submission" date="2019-09" db="EMBL/GenBank/DDBJ databases">
        <title>Genomes of Cryomorphaceae.</title>
        <authorList>
            <person name="Bowman J.P."/>
        </authorList>
    </citation>
    <scope>NUCLEOTIDE SEQUENCE [LARGE SCALE GENOMIC DNA]</scope>
    <source>
        <strain evidence="2 3">KCTC 52047</strain>
    </source>
</reference>
<dbReference type="AlphaFoldDB" id="A0A6N6MAW9"/>
<proteinExistence type="predicted"/>
<keyword evidence="1" id="KW-0472">Membrane</keyword>
<keyword evidence="1" id="KW-1133">Transmembrane helix</keyword>
<organism evidence="2 3">
    <name type="scientific">Salibacter halophilus</name>
    <dbReference type="NCBI Taxonomy" id="1803916"/>
    <lineage>
        <taxon>Bacteria</taxon>
        <taxon>Pseudomonadati</taxon>
        <taxon>Bacteroidota</taxon>
        <taxon>Flavobacteriia</taxon>
        <taxon>Flavobacteriales</taxon>
        <taxon>Salibacteraceae</taxon>
        <taxon>Salibacter</taxon>
    </lineage>
</organism>
<dbReference type="RefSeq" id="WP_151165974.1">
    <property type="nucleotide sequence ID" value="NZ_WACR01000001.1"/>
</dbReference>
<evidence type="ECO:0000256" key="1">
    <source>
        <dbReference type="SAM" id="Phobius"/>
    </source>
</evidence>
<dbReference type="EMBL" id="WACR01000001">
    <property type="protein sequence ID" value="KAB1065986.1"/>
    <property type="molecule type" value="Genomic_DNA"/>
</dbReference>
<accession>A0A6N6MAW9</accession>
<feature type="transmembrane region" description="Helical" evidence="1">
    <location>
        <begin position="102"/>
        <end position="122"/>
    </location>
</feature>
<evidence type="ECO:0008006" key="4">
    <source>
        <dbReference type="Google" id="ProtNLM"/>
    </source>
</evidence>
<dbReference type="Proteomes" id="UP000435357">
    <property type="component" value="Unassembled WGS sequence"/>
</dbReference>
<keyword evidence="1" id="KW-0812">Transmembrane</keyword>
<feature type="transmembrane region" description="Helical" evidence="1">
    <location>
        <begin position="74"/>
        <end position="96"/>
    </location>
</feature>
<keyword evidence="3" id="KW-1185">Reference proteome</keyword>
<evidence type="ECO:0000313" key="3">
    <source>
        <dbReference type="Proteomes" id="UP000435357"/>
    </source>
</evidence>
<name>A0A6N6MAW9_9FLAO</name>
<evidence type="ECO:0000313" key="2">
    <source>
        <dbReference type="EMBL" id="KAB1065986.1"/>
    </source>
</evidence>
<sequence>MGIAAGILIVLMSIAHNVYGEKKQIPELKKLTSNPIMIGSLRIMIFQGGILLLAVGVVQVLTSAEVIELPGISVYFPVGLVLINFLTSLFIAAFIHREIFKITIPQFVIFTLIIILQILSICTE</sequence>
<gene>
    <name evidence="2" type="ORF">F3059_00500</name>
</gene>
<protein>
    <recommendedName>
        <fullName evidence="4">DoxX family protein</fullName>
    </recommendedName>
</protein>